<reference evidence="2 3" key="1">
    <citation type="submission" date="2019-03" db="EMBL/GenBank/DDBJ databases">
        <title>Single cell metagenomics reveals metabolic interactions within the superorganism composed of flagellate Streblomastix strix and complex community of Bacteroidetes bacteria on its surface.</title>
        <authorList>
            <person name="Treitli S.C."/>
            <person name="Kolisko M."/>
            <person name="Husnik F."/>
            <person name="Keeling P."/>
            <person name="Hampl V."/>
        </authorList>
    </citation>
    <scope>NUCLEOTIDE SEQUENCE [LARGE SCALE GENOMIC DNA]</scope>
    <source>
        <strain evidence="2">ST1C</strain>
    </source>
</reference>
<organism evidence="2 3">
    <name type="scientific">Streblomastix strix</name>
    <dbReference type="NCBI Taxonomy" id="222440"/>
    <lineage>
        <taxon>Eukaryota</taxon>
        <taxon>Metamonada</taxon>
        <taxon>Preaxostyla</taxon>
        <taxon>Oxymonadida</taxon>
        <taxon>Streblomastigidae</taxon>
        <taxon>Streblomastix</taxon>
    </lineage>
</organism>
<sequence>MTQSPKQISNINQKKINEKQSNEKKNIKKEDNQKDDPNEPNQIEEKQQISPQIVVPKAPPKYFLKSAEEEDEAGFVCPITREIMKDPVLAPKFFLREGSEQEVITCEREFFVNFVMNFKRNPFSFEPLVEDMQNKKNEIAASDKMIEIISNLIQNDEKKKEIEEYLELYPQRRPFWHNIHGTNDTNNRTDGNQQGSTIKEKERPDL</sequence>
<feature type="compositionally biased region" description="Low complexity" evidence="1">
    <location>
        <begin position="181"/>
        <end position="192"/>
    </location>
</feature>
<protein>
    <recommendedName>
        <fullName evidence="4">U-box domain-containing protein</fullName>
    </recommendedName>
</protein>
<dbReference type="SUPFAM" id="SSF57850">
    <property type="entry name" value="RING/U-box"/>
    <property type="match status" value="1"/>
</dbReference>
<gene>
    <name evidence="2" type="ORF">EZS28_047117</name>
</gene>
<evidence type="ECO:0000313" key="3">
    <source>
        <dbReference type="Proteomes" id="UP000324800"/>
    </source>
</evidence>
<dbReference type="Gene3D" id="3.30.40.10">
    <property type="entry name" value="Zinc/RING finger domain, C3HC4 (zinc finger)"/>
    <property type="match status" value="1"/>
</dbReference>
<feature type="region of interest" description="Disordered" evidence="1">
    <location>
        <begin position="177"/>
        <end position="206"/>
    </location>
</feature>
<dbReference type="CDD" id="cd16453">
    <property type="entry name" value="RING-Ubox"/>
    <property type="match status" value="1"/>
</dbReference>
<accession>A0A5J4TFT1</accession>
<feature type="non-terminal residue" evidence="2">
    <location>
        <position position="206"/>
    </location>
</feature>
<proteinExistence type="predicted"/>
<evidence type="ECO:0000313" key="2">
    <source>
        <dbReference type="EMBL" id="KAA6357356.1"/>
    </source>
</evidence>
<evidence type="ECO:0000256" key="1">
    <source>
        <dbReference type="SAM" id="MobiDB-lite"/>
    </source>
</evidence>
<comment type="caution">
    <text evidence="2">The sequence shown here is derived from an EMBL/GenBank/DDBJ whole genome shotgun (WGS) entry which is preliminary data.</text>
</comment>
<dbReference type="EMBL" id="SNRW01031541">
    <property type="protein sequence ID" value="KAA6357356.1"/>
    <property type="molecule type" value="Genomic_DNA"/>
</dbReference>
<dbReference type="AlphaFoldDB" id="A0A5J4TFT1"/>
<feature type="compositionally biased region" description="Basic and acidic residues" evidence="1">
    <location>
        <begin position="15"/>
        <end position="47"/>
    </location>
</feature>
<evidence type="ECO:0008006" key="4">
    <source>
        <dbReference type="Google" id="ProtNLM"/>
    </source>
</evidence>
<dbReference type="Proteomes" id="UP000324800">
    <property type="component" value="Unassembled WGS sequence"/>
</dbReference>
<dbReference type="InterPro" id="IPR013083">
    <property type="entry name" value="Znf_RING/FYVE/PHD"/>
</dbReference>
<name>A0A5J4TFT1_9EUKA</name>
<feature type="region of interest" description="Disordered" evidence="1">
    <location>
        <begin position="1"/>
        <end position="53"/>
    </location>
</feature>
<feature type="compositionally biased region" description="Polar residues" evidence="1">
    <location>
        <begin position="1"/>
        <end position="14"/>
    </location>
</feature>